<gene>
    <name evidence="7" type="ORF">SAMN04515671_3549</name>
</gene>
<dbReference type="Pfam" id="PF00440">
    <property type="entry name" value="TetR_N"/>
    <property type="match status" value="1"/>
</dbReference>
<organism evidence="7 8">
    <name type="scientific">Nakamurella panacisegetis</name>
    <dbReference type="NCBI Taxonomy" id="1090615"/>
    <lineage>
        <taxon>Bacteria</taxon>
        <taxon>Bacillati</taxon>
        <taxon>Actinomycetota</taxon>
        <taxon>Actinomycetes</taxon>
        <taxon>Nakamurellales</taxon>
        <taxon>Nakamurellaceae</taxon>
        <taxon>Nakamurella</taxon>
    </lineage>
</organism>
<feature type="DNA-binding region" description="H-T-H motif" evidence="4">
    <location>
        <begin position="52"/>
        <end position="71"/>
    </location>
</feature>
<evidence type="ECO:0000313" key="8">
    <source>
        <dbReference type="Proteomes" id="UP000198741"/>
    </source>
</evidence>
<evidence type="ECO:0000256" key="4">
    <source>
        <dbReference type="PROSITE-ProRule" id="PRU00335"/>
    </source>
</evidence>
<dbReference type="Gene3D" id="1.10.357.10">
    <property type="entry name" value="Tetracycline Repressor, domain 2"/>
    <property type="match status" value="1"/>
</dbReference>
<proteinExistence type="predicted"/>
<dbReference type="InterPro" id="IPR001647">
    <property type="entry name" value="HTH_TetR"/>
</dbReference>
<dbReference type="InterPro" id="IPR009057">
    <property type="entry name" value="Homeodomain-like_sf"/>
</dbReference>
<evidence type="ECO:0000313" key="7">
    <source>
        <dbReference type="EMBL" id="SDP28382.1"/>
    </source>
</evidence>
<dbReference type="STRING" id="1090615.SAMN04515671_3549"/>
<protein>
    <submittedName>
        <fullName evidence="7">DNA-binding transcriptional regulator, AcrR family</fullName>
    </submittedName>
</protein>
<evidence type="ECO:0000256" key="3">
    <source>
        <dbReference type="ARBA" id="ARBA00023163"/>
    </source>
</evidence>
<dbReference type="AlphaFoldDB" id="A0A1H0RFI4"/>
<dbReference type="RefSeq" id="WP_090478318.1">
    <property type="nucleotide sequence ID" value="NZ_LT629710.1"/>
</dbReference>
<dbReference type="InterPro" id="IPR004111">
    <property type="entry name" value="Repressor_TetR_C"/>
</dbReference>
<keyword evidence="8" id="KW-1185">Reference proteome</keyword>
<dbReference type="SUPFAM" id="SSF48498">
    <property type="entry name" value="Tetracyclin repressor-like, C-terminal domain"/>
    <property type="match status" value="1"/>
</dbReference>
<dbReference type="GO" id="GO:0003677">
    <property type="term" value="F:DNA binding"/>
    <property type="evidence" value="ECO:0007669"/>
    <property type="project" value="UniProtKB-UniRule"/>
</dbReference>
<dbReference type="Gene3D" id="1.10.10.60">
    <property type="entry name" value="Homeodomain-like"/>
    <property type="match status" value="1"/>
</dbReference>
<name>A0A1H0RFI4_9ACTN</name>
<dbReference type="Proteomes" id="UP000198741">
    <property type="component" value="Chromosome I"/>
</dbReference>
<dbReference type="PROSITE" id="PS50977">
    <property type="entry name" value="HTH_TETR_2"/>
    <property type="match status" value="1"/>
</dbReference>
<evidence type="ECO:0000259" key="6">
    <source>
        <dbReference type="PROSITE" id="PS50977"/>
    </source>
</evidence>
<dbReference type="Pfam" id="PF02909">
    <property type="entry name" value="TetR_C_1"/>
    <property type="match status" value="1"/>
</dbReference>
<keyword evidence="3" id="KW-0804">Transcription</keyword>
<dbReference type="OrthoDB" id="329481at2"/>
<keyword evidence="2 4" id="KW-0238">DNA-binding</keyword>
<dbReference type="SUPFAM" id="SSF46689">
    <property type="entry name" value="Homeodomain-like"/>
    <property type="match status" value="1"/>
</dbReference>
<dbReference type="InterPro" id="IPR036271">
    <property type="entry name" value="Tet_transcr_reg_TetR-rel_C_sf"/>
</dbReference>
<feature type="domain" description="HTH tetR-type" evidence="6">
    <location>
        <begin position="29"/>
        <end position="89"/>
    </location>
</feature>
<evidence type="ECO:0000256" key="2">
    <source>
        <dbReference type="ARBA" id="ARBA00023125"/>
    </source>
</evidence>
<accession>A0A1H0RFI4</accession>
<keyword evidence="1" id="KW-0805">Transcription regulation</keyword>
<feature type="region of interest" description="Disordered" evidence="5">
    <location>
        <begin position="1"/>
        <end position="23"/>
    </location>
</feature>
<dbReference type="EMBL" id="LT629710">
    <property type="protein sequence ID" value="SDP28382.1"/>
    <property type="molecule type" value="Genomic_DNA"/>
</dbReference>
<reference evidence="7 8" key="1">
    <citation type="submission" date="2016-10" db="EMBL/GenBank/DDBJ databases">
        <authorList>
            <person name="de Groot N.N."/>
        </authorList>
    </citation>
    <scope>NUCLEOTIDE SEQUENCE [LARGE SCALE GENOMIC DNA]</scope>
    <source>
        <strain evidence="8">P4-7,KCTC 19426,CECT 7604</strain>
    </source>
</reference>
<evidence type="ECO:0000256" key="5">
    <source>
        <dbReference type="SAM" id="MobiDB-lite"/>
    </source>
</evidence>
<evidence type="ECO:0000256" key="1">
    <source>
        <dbReference type="ARBA" id="ARBA00023015"/>
    </source>
</evidence>
<dbReference type="GO" id="GO:0045892">
    <property type="term" value="P:negative regulation of DNA-templated transcription"/>
    <property type="evidence" value="ECO:0007669"/>
    <property type="project" value="InterPro"/>
</dbReference>
<sequence length="254" mass="28174">MATAGADPDSPETLGAAAAPRTPVTNRDTITRQKVILAAVQVIDTEGLRQFTLRRVAQVFGVETMALYHYISSREALLDAVVEHVIDELYGDPDVHLHTDNWPDYLVRLAHGVRRIALAHPLLFPLIATRPPAAPWVKPPLRSLRWMESFLQTLRDCGFGPAASVAAYRAFSSLLLGHLLLEVSTHGAETSPIEQEPPGRADPADLSNYPVLLSLEKELTEDHAAEEFEVTLEMLLDRLDLMKPASAQQRRRHD</sequence>